<dbReference type="Gene3D" id="3.40.50.720">
    <property type="entry name" value="NAD(P)-binding Rossmann-like Domain"/>
    <property type="match status" value="1"/>
</dbReference>
<dbReference type="InterPro" id="IPR036291">
    <property type="entry name" value="NAD(P)-bd_dom_sf"/>
</dbReference>
<dbReference type="PANTHER" id="PTHR24321:SF8">
    <property type="entry name" value="ESTRADIOL 17-BETA-DEHYDROGENASE 8-RELATED"/>
    <property type="match status" value="1"/>
</dbReference>
<dbReference type="PANTHER" id="PTHR24321">
    <property type="entry name" value="DEHYDROGENASES, SHORT CHAIN"/>
    <property type="match status" value="1"/>
</dbReference>
<dbReference type="FunFam" id="3.40.50.720:FF:000084">
    <property type="entry name" value="Short-chain dehydrogenase reductase"/>
    <property type="match status" value="1"/>
</dbReference>
<name>A0A2P2CD69_9ZZZZ</name>
<comment type="similarity">
    <text evidence="1">Belongs to the short-chain dehydrogenases/reductases (SDR) family.</text>
</comment>
<dbReference type="Pfam" id="PF13561">
    <property type="entry name" value="adh_short_C2"/>
    <property type="match status" value="1"/>
</dbReference>
<dbReference type="PRINTS" id="PR00081">
    <property type="entry name" value="GDHRDH"/>
</dbReference>
<evidence type="ECO:0000313" key="3">
    <source>
        <dbReference type="EMBL" id="CUR58902.1"/>
    </source>
</evidence>
<dbReference type="AlphaFoldDB" id="A0A2P2CD69"/>
<evidence type="ECO:0000256" key="1">
    <source>
        <dbReference type="ARBA" id="ARBA00006484"/>
    </source>
</evidence>
<dbReference type="SUPFAM" id="SSF51735">
    <property type="entry name" value="NAD(P)-binding Rossmann-fold domains"/>
    <property type="match status" value="1"/>
</dbReference>
<keyword evidence="2 3" id="KW-0560">Oxidoreductase</keyword>
<protein>
    <submittedName>
        <fullName evidence="3">Putative 3-oxoacyl-(Acyl-carrier protein) reductase</fullName>
        <ecNumber evidence="3">1.1.1.100</ecNumber>
    </submittedName>
</protein>
<dbReference type="EC" id="1.1.1.100" evidence="3"/>
<dbReference type="GO" id="GO:0004316">
    <property type="term" value="F:3-oxoacyl-[acyl-carrier-protein] reductase (NADPH) activity"/>
    <property type="evidence" value="ECO:0007669"/>
    <property type="project" value="UniProtKB-EC"/>
</dbReference>
<dbReference type="CDD" id="cd05233">
    <property type="entry name" value="SDR_c"/>
    <property type="match status" value="1"/>
</dbReference>
<dbReference type="EMBL" id="CZKA01000050">
    <property type="protein sequence ID" value="CUR58902.1"/>
    <property type="molecule type" value="Genomic_DNA"/>
</dbReference>
<organism evidence="3">
    <name type="scientific">metagenome</name>
    <dbReference type="NCBI Taxonomy" id="256318"/>
    <lineage>
        <taxon>unclassified sequences</taxon>
        <taxon>metagenomes</taxon>
    </lineage>
</organism>
<gene>
    <name evidence="3" type="ORF">NOCA2540102</name>
</gene>
<accession>A0A2P2CD69</accession>
<proteinExistence type="inferred from homology"/>
<dbReference type="InterPro" id="IPR020904">
    <property type="entry name" value="Sc_DH/Rdtase_CS"/>
</dbReference>
<dbReference type="PRINTS" id="PR00080">
    <property type="entry name" value="SDRFAMILY"/>
</dbReference>
<reference evidence="3" key="1">
    <citation type="submission" date="2015-08" db="EMBL/GenBank/DDBJ databases">
        <authorList>
            <person name="Babu N.S."/>
            <person name="Beckwith C.J."/>
            <person name="Beseler K.G."/>
            <person name="Brison A."/>
            <person name="Carone J.V."/>
            <person name="Caskin T.P."/>
            <person name="Diamond M."/>
            <person name="Durham M.E."/>
            <person name="Foxe J.M."/>
            <person name="Go M."/>
            <person name="Henderson B.A."/>
            <person name="Jones I.B."/>
            <person name="McGettigan J.A."/>
            <person name="Micheletti S.J."/>
            <person name="Nasrallah M.E."/>
            <person name="Ortiz D."/>
            <person name="Piller C.R."/>
            <person name="Privatt S.R."/>
            <person name="Schneider S.L."/>
            <person name="Sharp S."/>
            <person name="Smith T.C."/>
            <person name="Stanton J.D."/>
            <person name="Ullery H.E."/>
            <person name="Wilson R.J."/>
            <person name="Serrano M.G."/>
            <person name="Buck G."/>
            <person name="Lee V."/>
            <person name="Wang Y."/>
            <person name="Carvalho R."/>
            <person name="Voegtly L."/>
            <person name="Shi R."/>
            <person name="Duckworth R."/>
            <person name="Johnson A."/>
            <person name="Loviza R."/>
            <person name="Walstead R."/>
            <person name="Shah Z."/>
            <person name="Kiflezghi M."/>
            <person name="Wade K."/>
            <person name="Ball S.L."/>
            <person name="Bradley K.W."/>
            <person name="Asai D.J."/>
            <person name="Bowman C.A."/>
            <person name="Russell D.A."/>
            <person name="Pope W.H."/>
            <person name="Jacobs-Sera D."/>
            <person name="Hendrix R.W."/>
            <person name="Hatfull G.F."/>
        </authorList>
    </citation>
    <scope>NUCLEOTIDE SEQUENCE</scope>
</reference>
<dbReference type="InterPro" id="IPR002347">
    <property type="entry name" value="SDR_fam"/>
</dbReference>
<sequence length="218" mass="22364">MGAATARRLADEGGTVELADVDETRGREVAASIGSAAWFVRVDVRDEESICQALQTAVDLHGRIDCAAHVAGRPQEPGSLIGDPDAQWDDLMAVNARGLLWCLRHEAHHMIKSGAGGSIVNVTSAAGLKAFPGLGMYSVSKHAGVGLTANAASELTSRGLRVNGIAPGAISTPMLDGLPHDVVAQFAENHPMGRFGSAAEVAGVAAFLLSGDAGYVSG</sequence>
<dbReference type="PROSITE" id="PS00061">
    <property type="entry name" value="ADH_SHORT"/>
    <property type="match status" value="1"/>
</dbReference>
<evidence type="ECO:0000256" key="2">
    <source>
        <dbReference type="ARBA" id="ARBA00023002"/>
    </source>
</evidence>